<feature type="region of interest" description="Disordered" evidence="1">
    <location>
        <begin position="705"/>
        <end position="733"/>
    </location>
</feature>
<evidence type="ECO:0000313" key="4">
    <source>
        <dbReference type="Proteomes" id="UP001515480"/>
    </source>
</evidence>
<dbReference type="Gene3D" id="2.30.42.10">
    <property type="match status" value="1"/>
</dbReference>
<reference evidence="3 4" key="1">
    <citation type="journal article" date="2024" name="Science">
        <title>Giant polyketide synthase enzymes in the biosynthesis of giant marine polyether toxins.</title>
        <authorList>
            <person name="Fallon T.R."/>
            <person name="Shende V.V."/>
            <person name="Wierzbicki I.H."/>
            <person name="Pendleton A.L."/>
            <person name="Watervoot N.F."/>
            <person name="Auber R.P."/>
            <person name="Gonzalez D.J."/>
            <person name="Wisecaver J.H."/>
            <person name="Moore B.S."/>
        </authorList>
    </citation>
    <scope>NUCLEOTIDE SEQUENCE [LARGE SCALE GENOMIC DNA]</scope>
    <source>
        <strain evidence="3 4">12B1</strain>
    </source>
</reference>
<feature type="region of interest" description="Disordered" evidence="1">
    <location>
        <begin position="424"/>
        <end position="467"/>
    </location>
</feature>
<dbReference type="InterPro" id="IPR001478">
    <property type="entry name" value="PDZ"/>
</dbReference>
<evidence type="ECO:0000259" key="2">
    <source>
        <dbReference type="SMART" id="SM00228"/>
    </source>
</evidence>
<feature type="compositionally biased region" description="Acidic residues" evidence="1">
    <location>
        <begin position="363"/>
        <end position="373"/>
    </location>
</feature>
<dbReference type="Proteomes" id="UP001515480">
    <property type="component" value="Unassembled WGS sequence"/>
</dbReference>
<feature type="compositionally biased region" description="Basic and acidic residues" evidence="1">
    <location>
        <begin position="350"/>
        <end position="362"/>
    </location>
</feature>
<dbReference type="PANTHER" id="PTHR23330">
    <property type="entry name" value="P300 TRANSCRIPTIONAL COFACTOR JMY-RELATED"/>
    <property type="match status" value="1"/>
</dbReference>
<evidence type="ECO:0000313" key="3">
    <source>
        <dbReference type="EMBL" id="KAL1515830.1"/>
    </source>
</evidence>
<keyword evidence="4" id="KW-1185">Reference proteome</keyword>
<evidence type="ECO:0000256" key="1">
    <source>
        <dbReference type="SAM" id="MobiDB-lite"/>
    </source>
</evidence>
<sequence length="874" mass="92411">MIAAACVLALLPSPPRLAPLRPARHPPLASAAPDSYAAYAAGRKAVTSAVQPPLPPRPPGAPPPEREGRQFKVLLKQKPLGLVLAENPSGRGAYVAEVSAASPAAAAGVCAGDFLVDVVNPRNGSSFRCVWLPLADILPAIEALPPPLALRLRRGGAEPWTIEREGSGLSVEDMMREARGQFGRLIDEEKEREDALRTAFATLKQQERQRAVDGGFESDTLRAAARLRFELRAFVRGAADAIDAAKAALLNRAAVDARVAVQAAEYVLRRAIVDSAFLVESGRAALALGAAPTPRRQPFEERLAAVSGGRALAAGDVPTREEEEARAARLRAEAKDVLSEALRGVEALARRAAEGGRKKEGGEEGEGKEEEPDWELLQQRAALLGGELGQSVQQGLQAVRVDFLAFKQLGEAGQMPTLLEEITESNAPRSPQEDLAAAAQKGAAPLGAFADQDSPAEQRRRRQQRRQTELDLKQIKVVAAAGERASKDSSDLLVFGVLPGAKAIGKMAARRVAQGISGERSTSTGIAGMVSELASELAKEYADEIQRGKQLGPLAGIAEAVEGPTKKMKEDLLNMGNALMQGPRGGALAPKVVEEKPPQARRPLAAASDATRGAAEAPPRRGPSGGARPVADEFAQAGMAIFGSAAGAAQRAVTDVMTSAQQATPATRLSLSPPSPPCIPRKATLAAPFRCPQTAEEKRARVQELRAQTSGARAAPPAAAPSPPPASTPRGEEAEVWRSAAIDVDSSDEAVSVEVLVSEAAPRFPRRKAAGGSELAVVAAEAEEEEAFDVQASEEQDEPEASERSARVVDAALLLLEIKFKILGGRIALLLTPNKERSWRLLKAFSEEDYPSQQSAMKAQEVLLDSLAEIFTRK</sequence>
<feature type="region of interest" description="Disordered" evidence="1">
    <location>
        <begin position="350"/>
        <end position="373"/>
    </location>
</feature>
<name>A0AB34JAD8_PRYPA</name>
<dbReference type="SUPFAM" id="SSF50156">
    <property type="entry name" value="PDZ domain-like"/>
    <property type="match status" value="1"/>
</dbReference>
<dbReference type="AlphaFoldDB" id="A0AB34JAD8"/>
<dbReference type="EMBL" id="JBGBPQ010000011">
    <property type="protein sequence ID" value="KAL1515830.1"/>
    <property type="molecule type" value="Genomic_DNA"/>
</dbReference>
<feature type="compositionally biased region" description="Pro residues" evidence="1">
    <location>
        <begin position="718"/>
        <end position="727"/>
    </location>
</feature>
<proteinExistence type="predicted"/>
<feature type="compositionally biased region" description="Pro residues" evidence="1">
    <location>
        <begin position="52"/>
        <end position="63"/>
    </location>
</feature>
<dbReference type="InterPro" id="IPR036034">
    <property type="entry name" value="PDZ_sf"/>
</dbReference>
<feature type="domain" description="PDZ" evidence="2">
    <location>
        <begin position="78"/>
        <end position="156"/>
    </location>
</feature>
<gene>
    <name evidence="3" type="ORF">AB1Y20_002446</name>
</gene>
<dbReference type="SMART" id="SM00228">
    <property type="entry name" value="PDZ"/>
    <property type="match status" value="1"/>
</dbReference>
<organism evidence="3 4">
    <name type="scientific">Prymnesium parvum</name>
    <name type="common">Toxic golden alga</name>
    <dbReference type="NCBI Taxonomy" id="97485"/>
    <lineage>
        <taxon>Eukaryota</taxon>
        <taxon>Haptista</taxon>
        <taxon>Haptophyta</taxon>
        <taxon>Prymnesiophyceae</taxon>
        <taxon>Prymnesiales</taxon>
        <taxon>Prymnesiaceae</taxon>
        <taxon>Prymnesium</taxon>
    </lineage>
</organism>
<feature type="region of interest" description="Disordered" evidence="1">
    <location>
        <begin position="48"/>
        <end position="67"/>
    </location>
</feature>
<dbReference type="PANTHER" id="PTHR23330:SF9">
    <property type="entry name" value="PROLINE-RICH PROTEIN 11"/>
    <property type="match status" value="1"/>
</dbReference>
<comment type="caution">
    <text evidence="3">The sequence shown here is derived from an EMBL/GenBank/DDBJ whole genome shotgun (WGS) entry which is preliminary data.</text>
</comment>
<feature type="region of interest" description="Disordered" evidence="1">
    <location>
        <begin position="595"/>
        <end position="630"/>
    </location>
</feature>
<feature type="compositionally biased region" description="Low complexity" evidence="1">
    <location>
        <begin position="436"/>
        <end position="450"/>
    </location>
</feature>
<protein>
    <recommendedName>
        <fullName evidence="2">PDZ domain-containing protein</fullName>
    </recommendedName>
</protein>
<accession>A0AB34JAD8</accession>